<dbReference type="EMBL" id="RDBF01000015">
    <property type="protein sequence ID" value="RLV54698.1"/>
    <property type="molecule type" value="Genomic_DNA"/>
</dbReference>
<evidence type="ECO:0000313" key="1">
    <source>
        <dbReference type="EMBL" id="RLV54698.1"/>
    </source>
</evidence>
<dbReference type="InterPro" id="IPR019587">
    <property type="entry name" value="Polyketide_cyclase/dehydratase"/>
</dbReference>
<evidence type="ECO:0008006" key="3">
    <source>
        <dbReference type="Google" id="ProtNLM"/>
    </source>
</evidence>
<keyword evidence="2" id="KW-1185">Reference proteome</keyword>
<protein>
    <recommendedName>
        <fullName evidence="3">SRPBCC family protein</fullName>
    </recommendedName>
</protein>
<dbReference type="AlphaFoldDB" id="A0A3L8PJF3"/>
<evidence type="ECO:0000313" key="2">
    <source>
        <dbReference type="Proteomes" id="UP000282515"/>
    </source>
</evidence>
<dbReference type="SUPFAM" id="SSF55961">
    <property type="entry name" value="Bet v1-like"/>
    <property type="match status" value="1"/>
</dbReference>
<comment type="caution">
    <text evidence="1">The sequence shown here is derived from an EMBL/GenBank/DDBJ whole genome shotgun (WGS) entry which is preliminary data.</text>
</comment>
<name>A0A3L8PJF3_9ACTN</name>
<gene>
    <name evidence="1" type="ORF">D9V41_15190</name>
</gene>
<reference evidence="1 2" key="1">
    <citation type="submission" date="2018-10" db="EMBL/GenBank/DDBJ databases">
        <title>Aeromicrobium sp. 9W16Y-2 whole genome shotgun sequence.</title>
        <authorList>
            <person name="Li F."/>
        </authorList>
    </citation>
    <scope>NUCLEOTIDE SEQUENCE [LARGE SCALE GENOMIC DNA]</scope>
    <source>
        <strain evidence="1 2">9W16Y-2</strain>
    </source>
</reference>
<dbReference type="OrthoDB" id="6199084at2"/>
<proteinExistence type="predicted"/>
<dbReference type="InterPro" id="IPR023393">
    <property type="entry name" value="START-like_dom_sf"/>
</dbReference>
<sequence>MTTEPALDAVAVATTVAVLASYVGVGGVGAWSGGLLLGVTAGIAARLGVRQVAVDRGLAPLRPAGDRLRGRIYVETRIRAPLDRVWALTQEPEQHARWDLRFGRIEPVGSDAGALRFSYSTLGVAGQGVHVGDRWRQSGGATSSLRFASSHRLSPIAEGAGYWRYEPSGEGLRFLTGYDYRPRYPHIDLVFRPLMAWATAWSFDRLRLWAERHQRPGRSLVVAFADFGVRCATVAVAGVAGDGLTAAAAAILMRWVPVLPCVPSASRCLRHPPDARSGTAPQALATLEDA</sequence>
<organism evidence="1 2">
    <name type="scientific">Aeromicrobium phragmitis</name>
    <dbReference type="NCBI Taxonomy" id="2478914"/>
    <lineage>
        <taxon>Bacteria</taxon>
        <taxon>Bacillati</taxon>
        <taxon>Actinomycetota</taxon>
        <taxon>Actinomycetes</taxon>
        <taxon>Propionibacteriales</taxon>
        <taxon>Nocardioidaceae</taxon>
        <taxon>Aeromicrobium</taxon>
    </lineage>
</organism>
<dbReference type="Proteomes" id="UP000282515">
    <property type="component" value="Unassembled WGS sequence"/>
</dbReference>
<dbReference type="Pfam" id="PF10604">
    <property type="entry name" value="Polyketide_cyc2"/>
    <property type="match status" value="1"/>
</dbReference>
<accession>A0A3L8PJF3</accession>
<dbReference type="Gene3D" id="3.30.530.20">
    <property type="match status" value="1"/>
</dbReference>